<feature type="domain" description="RNase III" evidence="15">
    <location>
        <begin position="1470"/>
        <end position="1616"/>
    </location>
</feature>
<keyword evidence="6" id="KW-0378">Hydrolase</keyword>
<dbReference type="InterPro" id="IPR014720">
    <property type="entry name" value="dsRBD_dom"/>
</dbReference>
<evidence type="ECO:0000259" key="14">
    <source>
        <dbReference type="PROSITE" id="PS50137"/>
    </source>
</evidence>
<keyword evidence="20" id="KW-1185">Reference proteome</keyword>
<keyword evidence="10 12" id="KW-0694">RNA-binding</keyword>
<evidence type="ECO:0000256" key="4">
    <source>
        <dbReference type="ARBA" id="ARBA00022737"/>
    </source>
</evidence>
<comment type="cofactor">
    <cofactor evidence="2">
        <name>Mg(2+)</name>
        <dbReference type="ChEBI" id="CHEBI:18420"/>
    </cofactor>
</comment>
<feature type="domain" description="Helicase C-terminal" evidence="17">
    <location>
        <begin position="652"/>
        <end position="820"/>
    </location>
</feature>
<feature type="domain" description="Dicer dsRNA-binding fold" evidence="18">
    <location>
        <begin position="861"/>
        <end position="956"/>
    </location>
</feature>
<dbReference type="InterPro" id="IPR005034">
    <property type="entry name" value="Dicer_dimerisation"/>
</dbReference>
<evidence type="ECO:0000256" key="10">
    <source>
        <dbReference type="ARBA" id="ARBA00022884"/>
    </source>
</evidence>
<evidence type="ECO:0000256" key="3">
    <source>
        <dbReference type="ARBA" id="ARBA00022723"/>
    </source>
</evidence>
<evidence type="ECO:0000259" key="17">
    <source>
        <dbReference type="PROSITE" id="PS51194"/>
    </source>
</evidence>
<dbReference type="GO" id="GO:0004525">
    <property type="term" value="F:ribonuclease III activity"/>
    <property type="evidence" value="ECO:0007669"/>
    <property type="project" value="InterPro"/>
</dbReference>
<dbReference type="PROSITE" id="PS51194">
    <property type="entry name" value="HELICASE_CTER"/>
    <property type="match status" value="1"/>
</dbReference>
<dbReference type="InterPro" id="IPR011545">
    <property type="entry name" value="DEAD/DEAH_box_helicase_dom"/>
</dbReference>
<evidence type="ECO:0000313" key="20">
    <source>
        <dbReference type="Proteomes" id="UP000019462"/>
    </source>
</evidence>
<dbReference type="PANTHER" id="PTHR14950">
    <property type="entry name" value="DICER-RELATED"/>
    <property type="match status" value="1"/>
</dbReference>
<dbReference type="GO" id="GO:0046872">
    <property type="term" value="F:metal ion binding"/>
    <property type="evidence" value="ECO:0007669"/>
    <property type="project" value="UniProtKB-KW"/>
</dbReference>
<dbReference type="GO" id="GO:0004386">
    <property type="term" value="F:helicase activity"/>
    <property type="evidence" value="ECO:0007669"/>
    <property type="project" value="UniProtKB-KW"/>
</dbReference>
<sequence>MSEVRIDFGRLGAAPNKARRLDPESVPPVKAPLTDFVRTHPSSLIVPAAAPIAQWDDSNGERHRLVTVLLGTQARGATAASAVPTAASSAHMRCGIPRQHAPADAASSSSESASAPLPALAPPQLDLEEPARNSVGDTDILSAQARVSNWLADVHLSPPTSSPIPIDDIDIDHLSSIAVTPLSHQSLDTMAKRSRQRSGSPAPSPVDPDVAPSPATPPVVEDEGARKKRRILEHIAAQTAVDPSDQLRTDQLTFVPRSYQLELAQIAKSGNVLVCLDTGSGKTLISVLLLQHIHSQPVPPSIPATQRKVSFFLVNLVPLVHQQSSVIAGNSDLAVGKLYGELKEATRGRNKLTVDNWHAPQWAALLQSHQVIVATAQCFLDALIHGFIKIPDLNLIIFDEVHHALKNHPFFRIMKYYRLAPADQRPKIFGMTASPIFTRSGMFHEAAHYLQSIMDARIHTVSKAALDDLDKVKQKPDELVVEFAPFVTVLDDELGGVPLSDLSREMLAMFAVDVALEDDQLDPVQRHFRDEVQPKLEYTMRHLGAVGCDVFWHSTLLELRSRARKWAAISRDKRTLVSDAWIVDASMRSPRENGDGDDGAEEPQKSPLPLGAAHLSNSSELNRRILLHMRAHPALPDELRIDASNASPKLLRLVELLQCFEPDAANFCAIVFVERRQTATLLVELIKRAPGLGFIHPEFLLGHDNGSAAGGAPAMDWHDQVQVLNRFRRRAPTNLLVATSIAEEGLDIQAANLVIRFDLFNRHISFLQSRGRARARGSRFILMAESGNADHAKVILNAFDTEARRSKWLDAITESGGDGGDADAMLCDEWQQRLHIEPQDPDAEPAIHEPTTGARLYAEDAPSLVAHYAATLHSEHLKDAVLAYRMQCTDVLGGTPAFSCTLELPSTAAVRSVDSGPCSSKKRAKRMAALRACQQLRQLGELDEWLMPKLVGATVADRDAAPVAMNPHHKEWRGTGQPIHVPVKKMDGWARFYAQSTGKEAQWHATFLPMGSFDAGYKPLLLLTRGALPATERLTLYHAASGEMKPIRAASLGAVPLGSTELEAATQFTRFVFALLSRREVGPDDGEPAVLVAPVRVADGVSDVTAWSQLAFDWPATLESSRIDLSELGSLQNRVLTRQHGYASNALYIFRDVRHDLTAISPLPPKAGTETVDETQTYLSQHLTKYARRVNAEEAATLATQLASTPLVAVTKLGKLTNLLTAPSRGSRAAATLVRFIIPRFYRVFPLRSDVLLSVLALPSVLTRYDQLLLASQCNDAVFSGALEVDLVLEALASPAARCGLDYERLEFLGDTFLKLVATCHTFTTQLGRTEAELHLANKGILTNVRLLREARRLQLGRWALFASADFGAKRCTAPMSGWMGGALLQAGPVEVGPGETDVIREKTLPDVVEALIGAALLGGGTDAALHVCRVLTLIPESIRRLDDFNTLLQELKLTSVTQGWERRVDRSGLDHLQSLFGHVYRYPHLGLEAFTHPSLLASVLPSYQRLEFLGDAWLDLYIVRYIFSAHPDLSPGELTALKGMLASNSTLAALGHRLGLHRYVASNSEVLVSTLSAYSTAMEGAGEGTAYWHKVDVGVPKALADVVEASFASIVVDSSFDPSMAQGVFDRLFVPFYSRFCAWDSIPLTDVKRLLLSTNCILTITCSLTNSDEMDVDVLLEELTVSIVMHGTMIAQLKTTPPSLNHLAKAHEILNAVNQKRPEQQRILLAQLARTLAWKTPFQPPEDHIQPTLAHLRILAKNCLCSALTPPSSPRHSAK</sequence>
<dbReference type="Proteomes" id="UP000019462">
    <property type="component" value="Unassembled WGS sequence"/>
</dbReference>
<evidence type="ECO:0000259" key="16">
    <source>
        <dbReference type="PROSITE" id="PS51192"/>
    </source>
</evidence>
<accession>W3VLA0</accession>
<keyword evidence="4" id="KW-0677">Repeat</keyword>
<dbReference type="InterPro" id="IPR000999">
    <property type="entry name" value="RNase_III_dom"/>
</dbReference>
<dbReference type="GO" id="GO:0003723">
    <property type="term" value="F:RNA binding"/>
    <property type="evidence" value="ECO:0007669"/>
    <property type="project" value="UniProtKB-UniRule"/>
</dbReference>
<keyword evidence="5" id="KW-0547">Nucleotide-binding</keyword>
<evidence type="ECO:0000256" key="1">
    <source>
        <dbReference type="ARBA" id="ARBA00001936"/>
    </source>
</evidence>
<reference evidence="19 20" key="1">
    <citation type="journal article" date="2014" name="Genome Announc.">
        <title>Genome sequence of the basidiomycetous fungus Pseudozyma aphidis DSM70725, an efficient producer of biosurfactant mannosylerythritol lipids.</title>
        <authorList>
            <person name="Lorenz S."/>
            <person name="Guenther M."/>
            <person name="Grumaz C."/>
            <person name="Rupp S."/>
            <person name="Zibek S."/>
            <person name="Sohn K."/>
        </authorList>
    </citation>
    <scope>NUCLEOTIDE SEQUENCE [LARGE SCALE GENOMIC DNA]</scope>
    <source>
        <strain evidence="20">ATCC 32657 / CBS 517.83 / DSM 70725 / JCM 10318 / NBRC 10182 / NRRL Y-7954 / St-0401</strain>
    </source>
</reference>
<dbReference type="Gene3D" id="3.40.50.300">
    <property type="entry name" value="P-loop containing nucleotide triphosphate hydrolases"/>
    <property type="match status" value="2"/>
</dbReference>
<evidence type="ECO:0000256" key="12">
    <source>
        <dbReference type="PROSITE-ProRule" id="PRU00657"/>
    </source>
</evidence>
<comment type="caution">
    <text evidence="19">The sequence shown here is derived from an EMBL/GenBank/DDBJ whole genome shotgun (WGS) entry which is preliminary data.</text>
</comment>
<proteinExistence type="inferred from homology"/>
<keyword evidence="7" id="KW-0347">Helicase</keyword>
<keyword evidence="3" id="KW-0479">Metal-binding</keyword>
<dbReference type="CDD" id="cd18034">
    <property type="entry name" value="DEXHc_dicer"/>
    <property type="match status" value="1"/>
</dbReference>
<evidence type="ECO:0000256" key="2">
    <source>
        <dbReference type="ARBA" id="ARBA00001946"/>
    </source>
</evidence>
<evidence type="ECO:0000256" key="13">
    <source>
        <dbReference type="SAM" id="MobiDB-lite"/>
    </source>
</evidence>
<dbReference type="Gene3D" id="1.10.1520.10">
    <property type="entry name" value="Ribonuclease III domain"/>
    <property type="match status" value="2"/>
</dbReference>
<evidence type="ECO:0000259" key="15">
    <source>
        <dbReference type="PROSITE" id="PS50142"/>
    </source>
</evidence>
<dbReference type="CDD" id="cd00593">
    <property type="entry name" value="RIBOc"/>
    <property type="match status" value="2"/>
</dbReference>
<name>W3VLA0_MOEAP</name>
<dbReference type="InterPro" id="IPR001650">
    <property type="entry name" value="Helicase_C-like"/>
</dbReference>
<feature type="region of interest" description="Disordered" evidence="13">
    <location>
        <begin position="184"/>
        <end position="225"/>
    </location>
</feature>
<evidence type="ECO:0000256" key="11">
    <source>
        <dbReference type="ARBA" id="ARBA00023211"/>
    </source>
</evidence>
<evidence type="ECO:0000256" key="9">
    <source>
        <dbReference type="ARBA" id="ARBA00022842"/>
    </source>
</evidence>
<dbReference type="SMART" id="SM00487">
    <property type="entry name" value="DEXDc"/>
    <property type="match status" value="1"/>
</dbReference>
<dbReference type="SMART" id="SM00535">
    <property type="entry name" value="RIBOc"/>
    <property type="match status" value="2"/>
</dbReference>
<dbReference type="Pfam" id="PF00636">
    <property type="entry name" value="Ribonuclease_3"/>
    <property type="match status" value="2"/>
</dbReference>
<feature type="region of interest" description="Disordered" evidence="13">
    <location>
        <begin position="99"/>
        <end position="123"/>
    </location>
</feature>
<dbReference type="PROSITE" id="PS51327">
    <property type="entry name" value="DICER_DSRBF"/>
    <property type="match status" value="1"/>
</dbReference>
<organism evidence="19 20">
    <name type="scientific">Moesziomyces aphidis</name>
    <name type="common">Pseudozyma aphidis</name>
    <dbReference type="NCBI Taxonomy" id="84754"/>
    <lineage>
        <taxon>Eukaryota</taxon>
        <taxon>Fungi</taxon>
        <taxon>Dikarya</taxon>
        <taxon>Basidiomycota</taxon>
        <taxon>Ustilaginomycotina</taxon>
        <taxon>Ustilaginomycetes</taxon>
        <taxon>Ustilaginales</taxon>
        <taxon>Ustilaginaceae</taxon>
        <taxon>Moesziomyces</taxon>
    </lineage>
</organism>
<feature type="compositionally biased region" description="Low complexity" evidence="13">
    <location>
        <begin position="102"/>
        <end position="123"/>
    </location>
</feature>
<evidence type="ECO:0000256" key="5">
    <source>
        <dbReference type="ARBA" id="ARBA00022741"/>
    </source>
</evidence>
<dbReference type="SUPFAM" id="SSF69065">
    <property type="entry name" value="RNase III domain-like"/>
    <property type="match status" value="2"/>
</dbReference>
<feature type="region of interest" description="Disordered" evidence="13">
    <location>
        <begin position="588"/>
        <end position="613"/>
    </location>
</feature>
<protein>
    <recommendedName>
        <fullName evidence="21">Dicer-like protein 1</fullName>
    </recommendedName>
</protein>
<evidence type="ECO:0008006" key="21">
    <source>
        <dbReference type="Google" id="ProtNLM"/>
    </source>
</evidence>
<dbReference type="Pfam" id="PF00270">
    <property type="entry name" value="DEAD"/>
    <property type="match status" value="1"/>
</dbReference>
<dbReference type="GO" id="GO:0006396">
    <property type="term" value="P:RNA processing"/>
    <property type="evidence" value="ECO:0007669"/>
    <property type="project" value="InterPro"/>
</dbReference>
<evidence type="ECO:0000259" key="18">
    <source>
        <dbReference type="PROSITE" id="PS51327"/>
    </source>
</evidence>
<dbReference type="SMART" id="SM00490">
    <property type="entry name" value="HELICc"/>
    <property type="match status" value="1"/>
</dbReference>
<dbReference type="GO" id="GO:0031047">
    <property type="term" value="P:regulatory ncRNA-mediated gene silencing"/>
    <property type="evidence" value="ECO:0007669"/>
    <property type="project" value="UniProtKB-ARBA"/>
</dbReference>
<dbReference type="HOGENOM" id="CLU_000907_4_3_1"/>
<gene>
    <name evidence="19" type="ORF">PaG_04279</name>
</gene>
<dbReference type="PROSITE" id="PS51192">
    <property type="entry name" value="HELICASE_ATP_BIND_1"/>
    <property type="match status" value="1"/>
</dbReference>
<evidence type="ECO:0000313" key="19">
    <source>
        <dbReference type="EMBL" id="ETS61531.1"/>
    </source>
</evidence>
<comment type="similarity">
    <text evidence="12">Belongs to the helicase family. Dicer subfamily.</text>
</comment>
<feature type="domain" description="DRBM" evidence="14">
    <location>
        <begin position="896"/>
        <end position="938"/>
    </location>
</feature>
<evidence type="ECO:0000256" key="6">
    <source>
        <dbReference type="ARBA" id="ARBA00022801"/>
    </source>
</evidence>
<dbReference type="OrthoDB" id="416741at2759"/>
<dbReference type="Pfam" id="PF03368">
    <property type="entry name" value="Dicer_dimer"/>
    <property type="match status" value="1"/>
</dbReference>
<dbReference type="InterPro" id="IPR027417">
    <property type="entry name" value="P-loop_NTPase"/>
</dbReference>
<keyword evidence="9" id="KW-0460">Magnesium</keyword>
<dbReference type="PANTHER" id="PTHR14950:SF37">
    <property type="entry name" value="ENDORIBONUCLEASE DICER"/>
    <property type="match status" value="1"/>
</dbReference>
<dbReference type="Gene3D" id="3.30.160.380">
    <property type="entry name" value="Dicer dimerisation domain"/>
    <property type="match status" value="1"/>
</dbReference>
<dbReference type="EMBL" id="AWNI01000015">
    <property type="protein sequence ID" value="ETS61531.1"/>
    <property type="molecule type" value="Genomic_DNA"/>
</dbReference>
<dbReference type="InterPro" id="IPR036389">
    <property type="entry name" value="RNase_III_sf"/>
</dbReference>
<evidence type="ECO:0000256" key="7">
    <source>
        <dbReference type="ARBA" id="ARBA00022806"/>
    </source>
</evidence>
<dbReference type="Pfam" id="PF00271">
    <property type="entry name" value="Helicase_C"/>
    <property type="match status" value="1"/>
</dbReference>
<feature type="domain" description="RNase III" evidence="15">
    <location>
        <begin position="1279"/>
        <end position="1421"/>
    </location>
</feature>
<comment type="cofactor">
    <cofactor evidence="1">
        <name>Mn(2+)</name>
        <dbReference type="ChEBI" id="CHEBI:29035"/>
    </cofactor>
</comment>
<feature type="domain" description="Helicase ATP-binding" evidence="16">
    <location>
        <begin position="263"/>
        <end position="453"/>
    </location>
</feature>
<evidence type="ECO:0000256" key="8">
    <source>
        <dbReference type="ARBA" id="ARBA00022840"/>
    </source>
</evidence>
<dbReference type="InterPro" id="IPR038248">
    <property type="entry name" value="Dicer_dimer_sf"/>
</dbReference>
<dbReference type="PROSITE" id="PS50142">
    <property type="entry name" value="RNASE_3_2"/>
    <property type="match status" value="2"/>
</dbReference>
<keyword evidence="8" id="KW-0067">ATP-binding</keyword>
<dbReference type="SUPFAM" id="SSF52540">
    <property type="entry name" value="P-loop containing nucleoside triphosphate hydrolases"/>
    <property type="match status" value="1"/>
</dbReference>
<dbReference type="GO" id="GO:0005524">
    <property type="term" value="F:ATP binding"/>
    <property type="evidence" value="ECO:0007669"/>
    <property type="project" value="UniProtKB-KW"/>
</dbReference>
<dbReference type="PROSITE" id="PS50137">
    <property type="entry name" value="DS_RBD"/>
    <property type="match status" value="1"/>
</dbReference>
<dbReference type="PROSITE" id="PS00517">
    <property type="entry name" value="RNASE_3_1"/>
    <property type="match status" value="1"/>
</dbReference>
<dbReference type="InterPro" id="IPR014001">
    <property type="entry name" value="Helicase_ATP-bd"/>
</dbReference>
<keyword evidence="11" id="KW-0464">Manganese</keyword>